<dbReference type="GO" id="GO:0060326">
    <property type="term" value="P:cell chemotaxis"/>
    <property type="evidence" value="ECO:0007669"/>
    <property type="project" value="TreeGrafter"/>
</dbReference>
<dbReference type="FunFam" id="1.20.1070.10:FF:000035">
    <property type="entry name" value="C-C chemokine receptor type 6"/>
    <property type="match status" value="1"/>
</dbReference>
<dbReference type="GO" id="GO:0019722">
    <property type="term" value="P:calcium-mediated signaling"/>
    <property type="evidence" value="ECO:0007669"/>
    <property type="project" value="TreeGrafter"/>
</dbReference>
<feature type="transmembrane region" description="Helical" evidence="11">
    <location>
        <begin position="140"/>
        <end position="159"/>
    </location>
</feature>
<keyword evidence="5 10" id="KW-0297">G-protein coupled receptor</keyword>
<dbReference type="InterPro" id="IPR017452">
    <property type="entry name" value="GPCR_Rhodpsn_7TM"/>
</dbReference>
<feature type="transmembrane region" description="Helical" evidence="11">
    <location>
        <begin position="73"/>
        <end position="95"/>
    </location>
</feature>
<feature type="chain" id="PRO_5034148651" evidence="12">
    <location>
        <begin position="24"/>
        <end position="380"/>
    </location>
</feature>
<evidence type="ECO:0000256" key="1">
    <source>
        <dbReference type="ARBA" id="ARBA00004651"/>
    </source>
</evidence>
<evidence type="ECO:0000256" key="8">
    <source>
        <dbReference type="ARBA" id="ARBA00023180"/>
    </source>
</evidence>
<gene>
    <name evidence="14" type="primary">CCR7</name>
    <name evidence="14" type="synonym">ccr7</name>
</gene>
<dbReference type="PROSITE" id="PS50262">
    <property type="entry name" value="G_PROTEIN_RECEP_F1_2"/>
    <property type="match status" value="1"/>
</dbReference>
<dbReference type="InterPro" id="IPR001718">
    <property type="entry name" value="Chemokine_CCR7"/>
</dbReference>
<dbReference type="PRINTS" id="PR00237">
    <property type="entry name" value="GPCRRHODOPSN"/>
</dbReference>
<dbReference type="PRINTS" id="PR00657">
    <property type="entry name" value="CCCHEMOKINER"/>
</dbReference>
<feature type="domain" description="G-protein coupled receptors family 1 profile" evidence="13">
    <location>
        <begin position="84"/>
        <end position="331"/>
    </location>
</feature>
<dbReference type="PROSITE" id="PS00237">
    <property type="entry name" value="G_PROTEIN_RECEP_F1_1"/>
    <property type="match status" value="1"/>
</dbReference>
<dbReference type="GO" id="GO:0006955">
    <property type="term" value="P:immune response"/>
    <property type="evidence" value="ECO:0007669"/>
    <property type="project" value="InterPro"/>
</dbReference>
<dbReference type="GO" id="GO:0035758">
    <property type="term" value="F:chemokine (C-C motif) ligand 21 binding"/>
    <property type="evidence" value="ECO:0007669"/>
    <property type="project" value="TreeGrafter"/>
</dbReference>
<accession>A0A8C9R610</accession>
<dbReference type="GeneTree" id="ENSGT01030000234667"/>
<proteinExistence type="inferred from homology"/>
<dbReference type="SUPFAM" id="SSF81321">
    <property type="entry name" value="Family A G protein-coupled receptor-like"/>
    <property type="match status" value="1"/>
</dbReference>
<dbReference type="Gene3D" id="1.20.1070.10">
    <property type="entry name" value="Rhodopsin 7-helix transmembrane proteins"/>
    <property type="match status" value="1"/>
</dbReference>
<dbReference type="PANTHER" id="PTHR10489:SF635">
    <property type="entry name" value="C-C CHEMOKINE RECEPTOR TYPE 7"/>
    <property type="match status" value="1"/>
</dbReference>
<feature type="signal peptide" evidence="12">
    <location>
        <begin position="1"/>
        <end position="23"/>
    </location>
</feature>
<evidence type="ECO:0000259" key="13">
    <source>
        <dbReference type="PROSITE" id="PS50262"/>
    </source>
</evidence>
<dbReference type="OrthoDB" id="9944829at2759"/>
<reference evidence="14" key="3">
    <citation type="submission" date="2025-09" db="UniProtKB">
        <authorList>
            <consortium name="Ensembl"/>
        </authorList>
    </citation>
    <scope>IDENTIFICATION</scope>
</reference>
<dbReference type="GO" id="GO:0006954">
    <property type="term" value="P:inflammatory response"/>
    <property type="evidence" value="ECO:0007669"/>
    <property type="project" value="InterPro"/>
</dbReference>
<reference evidence="14 15" key="1">
    <citation type="submission" date="2019-04" db="EMBL/GenBank/DDBJ databases">
        <authorList>
            <consortium name="Wellcome Sanger Institute Data Sharing"/>
        </authorList>
    </citation>
    <scope>NUCLEOTIDE SEQUENCE [LARGE SCALE GENOMIC DNA]</scope>
</reference>
<keyword evidence="15" id="KW-1185">Reference proteome</keyword>
<dbReference type="RefSeq" id="XP_018581597.1">
    <property type="nucleotide sequence ID" value="XM_018726081.2"/>
</dbReference>
<feature type="transmembrane region" description="Helical" evidence="11">
    <location>
        <begin position="180"/>
        <end position="200"/>
    </location>
</feature>
<name>A0A8C9R610_SCLFO</name>
<keyword evidence="12" id="KW-0732">Signal</keyword>
<sequence>MKVFTGKLITGTTFFMWTFYVKACMSSDNVTMTTEIPNYDFSSDTTDMDYDSFEQMCEKKSNRKFRSWFLPSIYSLICFVGLVGNLLVMLTYIYFRRLKTMTDVYLLNLAAADLLLVLTLPFWAASFLDKWILGQFLCKAIYSIYKISFFSGILLLTCISVDRYFAISRAVSAHRHRSRAVYFSKVSSVVLWALALLFSVPEMTYTQLNENQTCTPFNGNSSQLRINIQVGQMIVGFALPAIVMGFCYCSIIQTLMQARNFEKNKAIKVIFAVVAVFLLFQLPYNILLLIGTIIRASGGNKDCTFDNKVLFATDITQSLAFMRCCLNPFLYAFIGVKFRHDLLRLLKDLGCLSQRHFFKYTSCSRKRSSVDTETTTSFSP</sequence>
<dbReference type="GO" id="GO:0038117">
    <property type="term" value="F:C-C motif chemokine 19 receptor activity"/>
    <property type="evidence" value="ECO:0007669"/>
    <property type="project" value="TreeGrafter"/>
</dbReference>
<evidence type="ECO:0000313" key="15">
    <source>
        <dbReference type="Proteomes" id="UP000694397"/>
    </source>
</evidence>
<dbReference type="Proteomes" id="UP000694397">
    <property type="component" value="Chromosome 21"/>
</dbReference>
<dbReference type="AlphaFoldDB" id="A0A8C9R610"/>
<evidence type="ECO:0000256" key="3">
    <source>
        <dbReference type="ARBA" id="ARBA00022692"/>
    </source>
</evidence>
<dbReference type="PANTHER" id="PTHR10489">
    <property type="entry name" value="CELL ADHESION MOLECULE"/>
    <property type="match status" value="1"/>
</dbReference>
<evidence type="ECO:0000256" key="9">
    <source>
        <dbReference type="ARBA" id="ARBA00023224"/>
    </source>
</evidence>
<dbReference type="CTD" id="1236"/>
<feature type="transmembrane region" description="Helical" evidence="11">
    <location>
        <begin position="226"/>
        <end position="248"/>
    </location>
</feature>
<keyword evidence="7 10" id="KW-0675">Receptor</keyword>
<keyword evidence="6 11" id="KW-0472">Membrane</keyword>
<evidence type="ECO:0000256" key="2">
    <source>
        <dbReference type="ARBA" id="ARBA00022475"/>
    </source>
</evidence>
<dbReference type="Ensembl" id="ENSSFOT00015005402.2">
    <property type="protein sequence ID" value="ENSSFOP00015005315.1"/>
    <property type="gene ID" value="ENSSFOG00015003494.2"/>
</dbReference>
<evidence type="ECO:0000256" key="10">
    <source>
        <dbReference type="RuleBase" id="RU000688"/>
    </source>
</evidence>
<keyword evidence="4 11" id="KW-1133">Transmembrane helix</keyword>
<dbReference type="GO" id="GO:0007204">
    <property type="term" value="P:positive regulation of cytosolic calcium ion concentration"/>
    <property type="evidence" value="ECO:0007669"/>
    <property type="project" value="TreeGrafter"/>
</dbReference>
<dbReference type="KEGG" id="sfm:108918630"/>
<dbReference type="InterPro" id="IPR050119">
    <property type="entry name" value="CCR1-9-like"/>
</dbReference>
<evidence type="ECO:0000256" key="7">
    <source>
        <dbReference type="ARBA" id="ARBA00023170"/>
    </source>
</evidence>
<feature type="transmembrane region" description="Helical" evidence="11">
    <location>
        <begin position="315"/>
        <end position="334"/>
    </location>
</feature>
<keyword evidence="9 10" id="KW-0807">Transducer</keyword>
<evidence type="ECO:0000256" key="11">
    <source>
        <dbReference type="SAM" id="Phobius"/>
    </source>
</evidence>
<dbReference type="Pfam" id="PF00001">
    <property type="entry name" value="7tm_1"/>
    <property type="match status" value="1"/>
</dbReference>
<dbReference type="InterPro" id="IPR000355">
    <property type="entry name" value="Chemokine_rcpt"/>
</dbReference>
<dbReference type="GO" id="GO:0035757">
    <property type="term" value="F:chemokine (C-C motif) ligand 19 binding"/>
    <property type="evidence" value="ECO:0007669"/>
    <property type="project" value="TreeGrafter"/>
</dbReference>
<protein>
    <submittedName>
        <fullName evidence="14">Chemokine (C-C motif) receptor 7</fullName>
    </submittedName>
</protein>
<evidence type="ECO:0000256" key="12">
    <source>
        <dbReference type="SAM" id="SignalP"/>
    </source>
</evidence>
<evidence type="ECO:0000256" key="6">
    <source>
        <dbReference type="ARBA" id="ARBA00023136"/>
    </source>
</evidence>
<comment type="subcellular location">
    <subcellularLocation>
        <location evidence="1">Cell membrane</location>
        <topology evidence="1">Multi-pass membrane protein</topology>
    </subcellularLocation>
</comment>
<organism evidence="14 15">
    <name type="scientific">Scleropages formosus</name>
    <name type="common">Asian bonytongue</name>
    <name type="synonym">Osteoglossum formosum</name>
    <dbReference type="NCBI Taxonomy" id="113540"/>
    <lineage>
        <taxon>Eukaryota</taxon>
        <taxon>Metazoa</taxon>
        <taxon>Chordata</taxon>
        <taxon>Craniata</taxon>
        <taxon>Vertebrata</taxon>
        <taxon>Euteleostomi</taxon>
        <taxon>Actinopterygii</taxon>
        <taxon>Neopterygii</taxon>
        <taxon>Teleostei</taxon>
        <taxon>Osteoglossocephala</taxon>
        <taxon>Osteoglossomorpha</taxon>
        <taxon>Osteoglossiformes</taxon>
        <taxon>Osteoglossidae</taxon>
        <taxon>Scleropages</taxon>
    </lineage>
</organism>
<keyword evidence="2" id="KW-1003">Cell membrane</keyword>
<evidence type="ECO:0000313" key="14">
    <source>
        <dbReference type="Ensembl" id="ENSSFOP00015005315.1"/>
    </source>
</evidence>
<dbReference type="PRINTS" id="PR00641">
    <property type="entry name" value="CHEMOKINER7"/>
</dbReference>
<dbReference type="GeneID" id="108918630"/>
<evidence type="ECO:0000256" key="5">
    <source>
        <dbReference type="ARBA" id="ARBA00023040"/>
    </source>
</evidence>
<dbReference type="InterPro" id="IPR000276">
    <property type="entry name" value="GPCR_Rhodpsn"/>
</dbReference>
<dbReference type="GO" id="GO:0009897">
    <property type="term" value="C:external side of plasma membrane"/>
    <property type="evidence" value="ECO:0007669"/>
    <property type="project" value="TreeGrafter"/>
</dbReference>
<comment type="similarity">
    <text evidence="10">Belongs to the G-protein coupled receptor 1 family.</text>
</comment>
<feature type="transmembrane region" description="Helical" evidence="11">
    <location>
        <begin position="107"/>
        <end position="128"/>
    </location>
</feature>
<feature type="transmembrane region" description="Helical" evidence="11">
    <location>
        <begin position="269"/>
        <end position="295"/>
    </location>
</feature>
<reference evidence="14" key="2">
    <citation type="submission" date="2025-08" db="UniProtKB">
        <authorList>
            <consortium name="Ensembl"/>
        </authorList>
    </citation>
    <scope>IDENTIFICATION</scope>
</reference>
<evidence type="ECO:0000256" key="4">
    <source>
        <dbReference type="ARBA" id="ARBA00022989"/>
    </source>
</evidence>
<keyword evidence="3 10" id="KW-0812">Transmembrane</keyword>
<keyword evidence="8" id="KW-0325">Glycoprotein</keyword>